<comment type="caution">
    <text evidence="2">The sequence shown here is derived from an EMBL/GenBank/DDBJ whole genome shotgun (WGS) entry which is preliminary data.</text>
</comment>
<accession>A0ABD3IBR1</accession>
<evidence type="ECO:0000313" key="2">
    <source>
        <dbReference type="EMBL" id="KAL3701138.1"/>
    </source>
</evidence>
<name>A0ABD3IBR1_9MARC</name>
<reference evidence="2 3" key="1">
    <citation type="submission" date="2024-09" db="EMBL/GenBank/DDBJ databases">
        <title>Chromosome-scale assembly of Riccia sorocarpa.</title>
        <authorList>
            <person name="Paukszto L."/>
        </authorList>
    </citation>
    <scope>NUCLEOTIDE SEQUENCE [LARGE SCALE GENOMIC DNA]</scope>
    <source>
        <strain evidence="2">LP-2024</strain>
        <tissue evidence="2">Aerial parts of the thallus</tissue>
    </source>
</reference>
<proteinExistence type="predicted"/>
<dbReference type="AlphaFoldDB" id="A0ABD3IBR1"/>
<keyword evidence="3" id="KW-1185">Reference proteome</keyword>
<organism evidence="2 3">
    <name type="scientific">Riccia sorocarpa</name>
    <dbReference type="NCBI Taxonomy" id="122646"/>
    <lineage>
        <taxon>Eukaryota</taxon>
        <taxon>Viridiplantae</taxon>
        <taxon>Streptophyta</taxon>
        <taxon>Embryophyta</taxon>
        <taxon>Marchantiophyta</taxon>
        <taxon>Marchantiopsida</taxon>
        <taxon>Marchantiidae</taxon>
        <taxon>Marchantiales</taxon>
        <taxon>Ricciaceae</taxon>
        <taxon>Riccia</taxon>
    </lineage>
</organism>
<dbReference type="EMBL" id="JBJQOH010000001">
    <property type="protein sequence ID" value="KAL3701138.1"/>
    <property type="molecule type" value="Genomic_DNA"/>
</dbReference>
<protein>
    <submittedName>
        <fullName evidence="2">Uncharacterized protein</fullName>
    </submittedName>
</protein>
<dbReference type="Proteomes" id="UP001633002">
    <property type="component" value="Unassembled WGS sequence"/>
</dbReference>
<gene>
    <name evidence="2" type="ORF">R1sor_019160</name>
</gene>
<evidence type="ECO:0000313" key="3">
    <source>
        <dbReference type="Proteomes" id="UP001633002"/>
    </source>
</evidence>
<sequence length="143" mass="16294">MTRLPRPKYPSDSRNFHKVPRPGYTHTIRLPEELLETYCSLKRALGLRSSHEDVLRFLFEAAKGAITAVLQLFLGIDGVSDDEIDLEAEFVAFAVSNEGPEIIFDSQQAGSSRNLLRTYRDAEYGLWSKSKVKDFFFNSQFTV</sequence>
<feature type="region of interest" description="Disordered" evidence="1">
    <location>
        <begin position="1"/>
        <end position="20"/>
    </location>
</feature>
<evidence type="ECO:0000256" key="1">
    <source>
        <dbReference type="SAM" id="MobiDB-lite"/>
    </source>
</evidence>